<proteinExistence type="predicted"/>
<gene>
    <name evidence="2" type="ORF">AVEN_15824_1</name>
</gene>
<evidence type="ECO:0000256" key="1">
    <source>
        <dbReference type="SAM" id="Phobius"/>
    </source>
</evidence>
<comment type="caution">
    <text evidence="2">The sequence shown here is derived from an EMBL/GenBank/DDBJ whole genome shotgun (WGS) entry which is preliminary data.</text>
</comment>
<evidence type="ECO:0000313" key="2">
    <source>
        <dbReference type="EMBL" id="GBM51814.1"/>
    </source>
</evidence>
<dbReference type="Proteomes" id="UP000499080">
    <property type="component" value="Unassembled WGS sequence"/>
</dbReference>
<feature type="non-terminal residue" evidence="2">
    <location>
        <position position="1"/>
    </location>
</feature>
<feature type="transmembrane region" description="Helical" evidence="1">
    <location>
        <begin position="31"/>
        <end position="54"/>
    </location>
</feature>
<dbReference type="OrthoDB" id="118951at2759"/>
<accession>A0A4Y2GIE6</accession>
<organism evidence="2 3">
    <name type="scientific">Araneus ventricosus</name>
    <name type="common">Orbweaver spider</name>
    <name type="synonym">Epeira ventricosa</name>
    <dbReference type="NCBI Taxonomy" id="182803"/>
    <lineage>
        <taxon>Eukaryota</taxon>
        <taxon>Metazoa</taxon>
        <taxon>Ecdysozoa</taxon>
        <taxon>Arthropoda</taxon>
        <taxon>Chelicerata</taxon>
        <taxon>Arachnida</taxon>
        <taxon>Araneae</taxon>
        <taxon>Araneomorphae</taxon>
        <taxon>Entelegynae</taxon>
        <taxon>Araneoidea</taxon>
        <taxon>Araneidae</taxon>
        <taxon>Araneus</taxon>
    </lineage>
</organism>
<dbReference type="AlphaFoldDB" id="A0A4Y2GIE6"/>
<protein>
    <submittedName>
        <fullName evidence="2">Uncharacterized protein</fullName>
    </submittedName>
</protein>
<keyword evidence="1" id="KW-0472">Membrane</keyword>
<keyword evidence="1" id="KW-0812">Transmembrane</keyword>
<keyword evidence="1" id="KW-1133">Transmembrane helix</keyword>
<keyword evidence="3" id="KW-1185">Reference proteome</keyword>
<name>A0A4Y2GIE6_ARAVE</name>
<sequence>SFSVVGGRLKSVFSNATFTCNTTSRKLTTAAIVVICFLSVFVLLAVIGSSITAFEYYAKVKFSKNYDGGSKDGKSVDFDEVKMCLQGRL</sequence>
<evidence type="ECO:0000313" key="3">
    <source>
        <dbReference type="Proteomes" id="UP000499080"/>
    </source>
</evidence>
<dbReference type="EMBL" id="BGPR01099181">
    <property type="protein sequence ID" value="GBM51814.1"/>
    <property type="molecule type" value="Genomic_DNA"/>
</dbReference>
<reference evidence="2 3" key="1">
    <citation type="journal article" date="2019" name="Sci. Rep.">
        <title>Orb-weaving spider Araneus ventricosus genome elucidates the spidroin gene catalogue.</title>
        <authorList>
            <person name="Kono N."/>
            <person name="Nakamura H."/>
            <person name="Ohtoshi R."/>
            <person name="Moran D.A.P."/>
            <person name="Shinohara A."/>
            <person name="Yoshida Y."/>
            <person name="Fujiwara M."/>
            <person name="Mori M."/>
            <person name="Tomita M."/>
            <person name="Arakawa K."/>
        </authorList>
    </citation>
    <scope>NUCLEOTIDE SEQUENCE [LARGE SCALE GENOMIC DNA]</scope>
</reference>